<comment type="caution">
    <text evidence="5">The sequence shown here is derived from an EMBL/GenBank/DDBJ whole genome shotgun (WGS) entry which is preliminary data.</text>
</comment>
<keyword evidence="6" id="KW-1185">Reference proteome</keyword>
<dbReference type="InterPro" id="IPR043502">
    <property type="entry name" value="DNA/RNA_pol_sf"/>
</dbReference>
<proteinExistence type="predicted"/>
<accession>A0AB35Y0W2</accession>
<dbReference type="PANTHER" id="PTHR10133:SF27">
    <property type="entry name" value="DNA POLYMERASE NU"/>
    <property type="match status" value="1"/>
</dbReference>
<dbReference type="SUPFAM" id="SSF56672">
    <property type="entry name" value="DNA/RNA polymerases"/>
    <property type="match status" value="1"/>
</dbReference>
<protein>
    <recommendedName>
        <fullName evidence="1">DNA-directed DNA polymerase</fullName>
        <ecNumber evidence="1">2.7.7.7</ecNumber>
    </recommendedName>
</protein>
<dbReference type="InterPro" id="IPR002298">
    <property type="entry name" value="DNA_polymerase_A"/>
</dbReference>
<dbReference type="Proteomes" id="UP001379600">
    <property type="component" value="Unassembled WGS sequence"/>
</dbReference>
<reference evidence="5 6" key="1">
    <citation type="submission" date="2024-03" db="EMBL/GenBank/DDBJ databases">
        <authorList>
            <person name="Plomp N."/>
            <person name="Harmsen H.J."/>
        </authorList>
    </citation>
    <scope>NUCLEOTIDE SEQUENCE [LARGE SCALE GENOMIC DNA]</scope>
    <source>
        <strain evidence="5 6">HTF-76H</strain>
    </source>
</reference>
<keyword evidence="2" id="KW-0235">DNA replication</keyword>
<evidence type="ECO:0000259" key="4">
    <source>
        <dbReference type="SMART" id="SM00482"/>
    </source>
</evidence>
<organism evidence="5 6">
    <name type="scientific">Faecalibacterium taiwanense</name>
    <dbReference type="NCBI Taxonomy" id="3030638"/>
    <lineage>
        <taxon>Bacteria</taxon>
        <taxon>Bacillati</taxon>
        <taxon>Bacillota</taxon>
        <taxon>Clostridia</taxon>
        <taxon>Eubacteriales</taxon>
        <taxon>Oscillospiraceae</taxon>
        <taxon>Faecalibacterium</taxon>
    </lineage>
</organism>
<dbReference type="Gene3D" id="1.10.150.20">
    <property type="entry name" value="5' to 3' exonuclease, C-terminal subdomain"/>
    <property type="match status" value="1"/>
</dbReference>
<evidence type="ECO:0000256" key="2">
    <source>
        <dbReference type="ARBA" id="ARBA00022705"/>
    </source>
</evidence>
<dbReference type="GO" id="GO:0003887">
    <property type="term" value="F:DNA-directed DNA polymerase activity"/>
    <property type="evidence" value="ECO:0007669"/>
    <property type="project" value="UniProtKB-EC"/>
</dbReference>
<dbReference type="GO" id="GO:0003677">
    <property type="term" value="F:DNA binding"/>
    <property type="evidence" value="ECO:0007669"/>
    <property type="project" value="InterPro"/>
</dbReference>
<evidence type="ECO:0000256" key="3">
    <source>
        <dbReference type="ARBA" id="ARBA00049244"/>
    </source>
</evidence>
<dbReference type="RefSeq" id="WP_337678990.1">
    <property type="nucleotide sequence ID" value="NZ_JBBFKB010000102.1"/>
</dbReference>
<dbReference type="AlphaFoldDB" id="A0AB35Y0W2"/>
<evidence type="ECO:0000256" key="1">
    <source>
        <dbReference type="ARBA" id="ARBA00012417"/>
    </source>
</evidence>
<dbReference type="InterPro" id="IPR001098">
    <property type="entry name" value="DNA-dir_DNA_pol_A_palm_dom"/>
</dbReference>
<sequence length="666" mass="74778">MKKIITVDIETYSPQDISKVGLFRYAQDPEFQVLLFGYCAEDSAAPTVLDLTLEPDPRCCLYMSMPWLFDASCTKRAHNAAFEWWCLSEYMELSWEQRVLWLQQWECSMIHALYCGLPAQLGALGQVLQQPEDALKMKEGKALITYFCKPCKSTKRNGGRTRNLPQHDPAKWHLFCKYNGMDVIAERANDRKLAPWPVPEEIMQQWREDVEMNARGVAVDMALVKGALACSALITEEQTAECKALTSLANPGSRAQLLGWLHNRGVEIPGLTKEDVGKALAGDLPSDVRRVLELRQQLGKTSNTKYETIAASAGPDHRVRGTLQFYGASRTGRWAGRLLQVQNLPRTYLDHQAEWRSIVKLHDPEALALLTDNVSDTLSQLIRTALVPGKGCTFVDADFSAIEARLIAWLAGEEWVLDVFRTTGKIYEATAARIFGVPFDSIVKGNPNYKYRQRGKVATLALGYQGGVGAMKRMGGDQLGLDDEGLQDIVNRWRRQNPCICKLWRRMQDAAVHTIRTGKTTVPRVGVTLRKEVAWGFPFPFLTMQLPSGRKLFYADPGTTPDDRITYKEWDTGSWREAETYGGKLTENLTQAVGRDCLAFALDNLRRAGYQVVFHVHDEVIIELPTTQDAEAALDNVVRIMSIVPSWAEGLPLNAAGWHGDFFTKD</sequence>
<comment type="catalytic activity">
    <reaction evidence="3">
        <text>DNA(n) + a 2'-deoxyribonucleoside 5'-triphosphate = DNA(n+1) + diphosphate</text>
        <dbReference type="Rhea" id="RHEA:22508"/>
        <dbReference type="Rhea" id="RHEA-COMP:17339"/>
        <dbReference type="Rhea" id="RHEA-COMP:17340"/>
        <dbReference type="ChEBI" id="CHEBI:33019"/>
        <dbReference type="ChEBI" id="CHEBI:61560"/>
        <dbReference type="ChEBI" id="CHEBI:173112"/>
        <dbReference type="EC" id="2.7.7.7"/>
    </reaction>
</comment>
<dbReference type="PANTHER" id="PTHR10133">
    <property type="entry name" value="DNA POLYMERASE I"/>
    <property type="match status" value="1"/>
</dbReference>
<dbReference type="EC" id="2.7.7.7" evidence="1"/>
<gene>
    <name evidence="5" type="ORF">WF787_05270</name>
</gene>
<dbReference type="Gene3D" id="3.30.70.370">
    <property type="match status" value="1"/>
</dbReference>
<feature type="domain" description="DNA-directed DNA polymerase family A palm" evidence="4">
    <location>
        <begin position="379"/>
        <end position="628"/>
    </location>
</feature>
<evidence type="ECO:0000313" key="6">
    <source>
        <dbReference type="Proteomes" id="UP001379600"/>
    </source>
</evidence>
<dbReference type="EMBL" id="JBBFKC010000004">
    <property type="protein sequence ID" value="MEJ3690639.1"/>
    <property type="molecule type" value="Genomic_DNA"/>
</dbReference>
<evidence type="ECO:0000313" key="5">
    <source>
        <dbReference type="EMBL" id="MEJ3690639.1"/>
    </source>
</evidence>
<dbReference type="Pfam" id="PF00476">
    <property type="entry name" value="DNA_pol_A"/>
    <property type="match status" value="1"/>
</dbReference>
<dbReference type="GO" id="GO:0006261">
    <property type="term" value="P:DNA-templated DNA replication"/>
    <property type="evidence" value="ECO:0007669"/>
    <property type="project" value="InterPro"/>
</dbReference>
<name>A0AB35Y0W2_9FIRM</name>
<dbReference type="GO" id="GO:0006302">
    <property type="term" value="P:double-strand break repair"/>
    <property type="evidence" value="ECO:0007669"/>
    <property type="project" value="TreeGrafter"/>
</dbReference>
<dbReference type="SMART" id="SM00482">
    <property type="entry name" value="POLAc"/>
    <property type="match status" value="1"/>
</dbReference>